<feature type="region of interest" description="Disordered" evidence="1">
    <location>
        <begin position="255"/>
        <end position="299"/>
    </location>
</feature>
<dbReference type="VEuPathDB" id="ToxoDB:CSUI_003173"/>
<feature type="compositionally biased region" description="Polar residues" evidence="1">
    <location>
        <begin position="264"/>
        <end position="277"/>
    </location>
</feature>
<feature type="compositionally biased region" description="Basic and acidic residues" evidence="1">
    <location>
        <begin position="588"/>
        <end position="597"/>
    </location>
</feature>
<feature type="region of interest" description="Disordered" evidence="1">
    <location>
        <begin position="567"/>
        <end position="805"/>
    </location>
</feature>
<proteinExistence type="predicted"/>
<evidence type="ECO:0000313" key="3">
    <source>
        <dbReference type="Proteomes" id="UP000221165"/>
    </source>
</evidence>
<dbReference type="Proteomes" id="UP000221165">
    <property type="component" value="Unassembled WGS sequence"/>
</dbReference>
<dbReference type="AlphaFoldDB" id="A0A2C6L5W9"/>
<dbReference type="RefSeq" id="XP_067924652.1">
    <property type="nucleotide sequence ID" value="XM_068063371.1"/>
</dbReference>
<gene>
    <name evidence="2" type="ORF">CSUI_003173</name>
</gene>
<organism evidence="2 3">
    <name type="scientific">Cystoisospora suis</name>
    <dbReference type="NCBI Taxonomy" id="483139"/>
    <lineage>
        <taxon>Eukaryota</taxon>
        <taxon>Sar</taxon>
        <taxon>Alveolata</taxon>
        <taxon>Apicomplexa</taxon>
        <taxon>Conoidasida</taxon>
        <taxon>Coccidia</taxon>
        <taxon>Eucoccidiorida</taxon>
        <taxon>Eimeriorina</taxon>
        <taxon>Sarcocystidae</taxon>
        <taxon>Cystoisospora</taxon>
    </lineage>
</organism>
<dbReference type="EMBL" id="MIGC01001379">
    <property type="protein sequence ID" value="PHJ22975.1"/>
    <property type="molecule type" value="Genomic_DNA"/>
</dbReference>
<sequence>SDDERGVLGRTITKDPVLGPRDSTQDAHGFSYLLLSNEIAQQISRPDYTHSRVATREQQNRSIVKERRGEKQRASGGPDAGAVFCSVAVRITEERLSWVEILQAEEIERLKSLRARMNAFKAEGKRTHSEINALLVSAVRGQIALLTMSRVYPDVAFATRMDLTWALGHHPTVVLASELCRCWRLLGVTDSTLKAILRRVVADVGRRTRLQRAGLFLDAARGVRRGVDLKAEESLVAEGLGGEDEQGLLGQVIAKDCQGDGSPRTDQSSPETSSVATNGVVVSADDSAPGSSPVERDPVDEADASSYLVLSNEVAVEISRSDYTLSRIATAKERKSWIDLLEAEEIERLRSLRASMNAIGAEGVPTSSQINALVVSALQGQVTLMKMSRVFYDPALNRRMSLTRALRHSTTVALACELRRSWRILGVTDATLKLLLRHAVTALGSYTRDARARLFTDPIPSLRQGTDAKAHAALVAEGSAFAAAIQEWNPVAALQIWVADGDLPLTSEDERGVLGRLLAGDCSGRCAQRHVQSSPRTDHAVAGVSASPLIPGALEREQLSAVASPLAYEEELQPPRSPTEAGEPPSPDADKGIHVDELAGALPTRSAPAPDAAPILSPAPSPKAAGTQVEQAASRGQAVVTDSSTVPRRKKLKSGSDTDKTGQTGGLLAAASSPTVSAKPKASKPLKRVTLSRAPKGPCTKRSKWCPGPDQVNHTGESLGPPPAAELTVPRPSAIPEPVWLPQGGGRGSVRGPARRSRSGDQTTVGQEAGAIRADKSGPWKAAEHVKAQEKPRGRPRWGLGGLPSDSGVPVSQIISEFIDRHFSRAWSSPPPQFSTGDQGLDLEEHTGLSDDSVVLISQGMGILKDLGITDISADRASLLEQARVLSKLMEDVGLRPPNESAPSVYTGLSPEHIAFVRCQTAQRLERRFSDTTAAVRRHGRSSVEARQGWRGFQKELRHLTTLTLLMTGLLRGP</sequence>
<comment type="caution">
    <text evidence="2">The sequence shown here is derived from an EMBL/GenBank/DDBJ whole genome shotgun (WGS) entry which is preliminary data.</text>
</comment>
<feature type="non-terminal residue" evidence="2">
    <location>
        <position position="1"/>
    </location>
</feature>
<evidence type="ECO:0000313" key="2">
    <source>
        <dbReference type="EMBL" id="PHJ22975.1"/>
    </source>
</evidence>
<keyword evidence="3" id="KW-1185">Reference proteome</keyword>
<reference evidence="2 3" key="1">
    <citation type="journal article" date="2017" name="Int. J. Parasitol.">
        <title>The genome of the protozoan parasite Cystoisospora suis and a reverse vaccinology approach to identify vaccine candidates.</title>
        <authorList>
            <person name="Palmieri N."/>
            <person name="Shrestha A."/>
            <person name="Ruttkowski B."/>
            <person name="Beck T."/>
            <person name="Vogl C."/>
            <person name="Tomley F."/>
            <person name="Blake D.P."/>
            <person name="Joachim A."/>
        </authorList>
    </citation>
    <scope>NUCLEOTIDE SEQUENCE [LARGE SCALE GENOMIC DNA]</scope>
    <source>
        <strain evidence="2 3">Wien I</strain>
    </source>
</reference>
<feature type="compositionally biased region" description="Basic and acidic residues" evidence="1">
    <location>
        <begin position="773"/>
        <end position="793"/>
    </location>
</feature>
<feature type="region of interest" description="Disordered" evidence="1">
    <location>
        <begin position="46"/>
        <end position="78"/>
    </location>
</feature>
<feature type="compositionally biased region" description="Basic and acidic residues" evidence="1">
    <location>
        <begin position="47"/>
        <end position="73"/>
    </location>
</feature>
<accession>A0A2C6L5W9</accession>
<feature type="region of interest" description="Disordered" evidence="1">
    <location>
        <begin position="1"/>
        <end position="24"/>
    </location>
</feature>
<evidence type="ECO:0000256" key="1">
    <source>
        <dbReference type="SAM" id="MobiDB-lite"/>
    </source>
</evidence>
<protein>
    <submittedName>
        <fullName evidence="2">Uncharacterized protein</fullName>
    </submittedName>
</protein>
<dbReference type="GeneID" id="94426582"/>
<name>A0A2C6L5W9_9APIC</name>